<dbReference type="Proteomes" id="UP000276133">
    <property type="component" value="Unassembled WGS sequence"/>
</dbReference>
<accession>A0A3M7RDN4</accession>
<keyword evidence="3" id="KW-1185">Reference proteome</keyword>
<evidence type="ECO:0000256" key="1">
    <source>
        <dbReference type="SAM" id="MobiDB-lite"/>
    </source>
</evidence>
<proteinExistence type="predicted"/>
<reference evidence="2 3" key="1">
    <citation type="journal article" date="2018" name="Sci. Rep.">
        <title>Genomic signatures of local adaptation to the degree of environmental predictability in rotifers.</title>
        <authorList>
            <person name="Franch-Gras L."/>
            <person name="Hahn C."/>
            <person name="Garcia-Roger E.M."/>
            <person name="Carmona M.J."/>
            <person name="Serra M."/>
            <person name="Gomez A."/>
        </authorList>
    </citation>
    <scope>NUCLEOTIDE SEQUENCE [LARGE SCALE GENOMIC DNA]</scope>
    <source>
        <strain evidence="2">HYR1</strain>
    </source>
</reference>
<gene>
    <name evidence="2" type="ORF">BpHYR1_038333</name>
</gene>
<sequence length="189" mass="21141">MNQNTIQMMKLFQENVKKDISNTNSVIKLVQEKLKDCDLNLNFLKQISKELNIDFANIESKLDSLESQNNACGISRENSLQSLADAFNDYCVNEALKIKLPGNGSEMEDLENSYINVTINQDGTLCEEANWAKRSSISSTGSMNTISSEENSNDADYGTTPSRVLHDYAEMNNDLIKMLLQNSKLPNGN</sequence>
<organism evidence="2 3">
    <name type="scientific">Brachionus plicatilis</name>
    <name type="common">Marine rotifer</name>
    <name type="synonym">Brachionus muelleri</name>
    <dbReference type="NCBI Taxonomy" id="10195"/>
    <lineage>
        <taxon>Eukaryota</taxon>
        <taxon>Metazoa</taxon>
        <taxon>Spiralia</taxon>
        <taxon>Gnathifera</taxon>
        <taxon>Rotifera</taxon>
        <taxon>Eurotatoria</taxon>
        <taxon>Monogononta</taxon>
        <taxon>Pseudotrocha</taxon>
        <taxon>Ploima</taxon>
        <taxon>Brachionidae</taxon>
        <taxon>Brachionus</taxon>
    </lineage>
</organism>
<feature type="compositionally biased region" description="Polar residues" evidence="1">
    <location>
        <begin position="138"/>
        <end position="150"/>
    </location>
</feature>
<name>A0A3M7RDN4_BRAPC</name>
<comment type="caution">
    <text evidence="2">The sequence shown here is derived from an EMBL/GenBank/DDBJ whole genome shotgun (WGS) entry which is preliminary data.</text>
</comment>
<dbReference type="EMBL" id="REGN01003634">
    <property type="protein sequence ID" value="RNA21617.1"/>
    <property type="molecule type" value="Genomic_DNA"/>
</dbReference>
<dbReference type="OrthoDB" id="10354766at2759"/>
<evidence type="ECO:0000313" key="3">
    <source>
        <dbReference type="Proteomes" id="UP000276133"/>
    </source>
</evidence>
<protein>
    <submittedName>
        <fullName evidence="2">Uncharacterized protein</fullName>
    </submittedName>
</protein>
<feature type="region of interest" description="Disordered" evidence="1">
    <location>
        <begin position="138"/>
        <end position="158"/>
    </location>
</feature>
<evidence type="ECO:0000313" key="2">
    <source>
        <dbReference type="EMBL" id="RNA21617.1"/>
    </source>
</evidence>
<dbReference type="AlphaFoldDB" id="A0A3M7RDN4"/>